<protein>
    <submittedName>
        <fullName evidence="1">Uncharacterized protein</fullName>
    </submittedName>
</protein>
<sequence>MLLALVATFFLGDRVGMFVFAAILGIANGSLVTKLLAKRSETGGDEVSSRSTL</sequence>
<gene>
    <name evidence="1" type="ORF">RBSWK_06291</name>
</gene>
<reference evidence="1 2" key="1">
    <citation type="journal article" date="2013" name="Mar. Genomics">
        <title>Expression of sulfatases in Rhodopirellula baltica and the diversity of sulfatases in the genus Rhodopirellula.</title>
        <authorList>
            <person name="Wegner C.E."/>
            <person name="Richter-Heitmann T."/>
            <person name="Klindworth A."/>
            <person name="Klockow C."/>
            <person name="Richter M."/>
            <person name="Achstetter T."/>
            <person name="Glockner F.O."/>
            <person name="Harder J."/>
        </authorList>
    </citation>
    <scope>NUCLEOTIDE SEQUENCE [LARGE SCALE GENOMIC DNA]</scope>
    <source>
        <strain evidence="1 2">SWK14</strain>
    </source>
</reference>
<evidence type="ECO:0000313" key="1">
    <source>
        <dbReference type="EMBL" id="ELP29763.1"/>
    </source>
</evidence>
<dbReference type="PATRIC" id="fig|993516.3.peg.6745"/>
<name>L7C6V1_RHOBT</name>
<organism evidence="1 2">
    <name type="scientific">Rhodopirellula baltica SWK14</name>
    <dbReference type="NCBI Taxonomy" id="993516"/>
    <lineage>
        <taxon>Bacteria</taxon>
        <taxon>Pseudomonadati</taxon>
        <taxon>Planctomycetota</taxon>
        <taxon>Planctomycetia</taxon>
        <taxon>Pirellulales</taxon>
        <taxon>Pirellulaceae</taxon>
        <taxon>Rhodopirellula</taxon>
    </lineage>
</organism>
<dbReference type="Proteomes" id="UP000010959">
    <property type="component" value="Unassembled WGS sequence"/>
</dbReference>
<dbReference type="AlphaFoldDB" id="L7C6V1"/>
<comment type="caution">
    <text evidence="1">The sequence shown here is derived from an EMBL/GenBank/DDBJ whole genome shotgun (WGS) entry which is preliminary data.</text>
</comment>
<dbReference type="EMBL" id="AMWG01000181">
    <property type="protein sequence ID" value="ELP29763.1"/>
    <property type="molecule type" value="Genomic_DNA"/>
</dbReference>
<proteinExistence type="predicted"/>
<evidence type="ECO:0000313" key="2">
    <source>
        <dbReference type="Proteomes" id="UP000010959"/>
    </source>
</evidence>
<accession>L7C6V1</accession>